<dbReference type="SUPFAM" id="SSF48403">
    <property type="entry name" value="Ankyrin repeat"/>
    <property type="match status" value="1"/>
</dbReference>
<evidence type="ECO:0000313" key="2">
    <source>
        <dbReference type="Proteomes" id="UP001152795"/>
    </source>
</evidence>
<dbReference type="InterPro" id="IPR036770">
    <property type="entry name" value="Ankyrin_rpt-contain_sf"/>
</dbReference>
<accession>A0A7D9IYN3</accession>
<dbReference type="AlphaFoldDB" id="A0A7D9IYN3"/>
<reference evidence="1" key="1">
    <citation type="submission" date="2020-04" db="EMBL/GenBank/DDBJ databases">
        <authorList>
            <person name="Alioto T."/>
            <person name="Alioto T."/>
            <person name="Gomez Garrido J."/>
        </authorList>
    </citation>
    <scope>NUCLEOTIDE SEQUENCE</scope>
    <source>
        <strain evidence="1">A484AB</strain>
    </source>
</reference>
<gene>
    <name evidence="1" type="ORF">PACLA_8A046102</name>
</gene>
<keyword evidence="2" id="KW-1185">Reference proteome</keyword>
<proteinExistence type="predicted"/>
<dbReference type="OrthoDB" id="5950802at2759"/>
<organism evidence="1 2">
    <name type="scientific">Paramuricea clavata</name>
    <name type="common">Red gorgonian</name>
    <name type="synonym">Violescent sea-whip</name>
    <dbReference type="NCBI Taxonomy" id="317549"/>
    <lineage>
        <taxon>Eukaryota</taxon>
        <taxon>Metazoa</taxon>
        <taxon>Cnidaria</taxon>
        <taxon>Anthozoa</taxon>
        <taxon>Octocorallia</taxon>
        <taxon>Malacalcyonacea</taxon>
        <taxon>Plexauridae</taxon>
        <taxon>Paramuricea</taxon>
    </lineage>
</organism>
<evidence type="ECO:0000313" key="1">
    <source>
        <dbReference type="EMBL" id="CAB4020102.1"/>
    </source>
</evidence>
<name>A0A7D9IYN3_PARCT</name>
<dbReference type="EMBL" id="CACRXK020010784">
    <property type="protein sequence ID" value="CAB4020102.1"/>
    <property type="molecule type" value="Genomic_DNA"/>
</dbReference>
<dbReference type="Proteomes" id="UP001152795">
    <property type="component" value="Unassembled WGS sequence"/>
</dbReference>
<protein>
    <submittedName>
        <fullName evidence="1">Uncharacterized protein</fullName>
    </submittedName>
</protein>
<dbReference type="Gene3D" id="1.25.40.20">
    <property type="entry name" value="Ankyrin repeat-containing domain"/>
    <property type="match status" value="1"/>
</dbReference>
<comment type="caution">
    <text evidence="1">The sequence shown here is derived from an EMBL/GenBank/DDBJ whole genome shotgun (WGS) entry which is preliminary data.</text>
</comment>
<sequence>MAEILINYGADIKTEDCDGNTPLDVAHCGNSGHLLEKLLLLPLSPCTIVDNTLRNEHANSSEGNPSALSQFTQICRNNNQQDHINHIFQKKNNSFLHCSTEEIRQNTKGRLDKFRRTMSLANACMQQDRAFLNSGRQCAE</sequence>